<evidence type="ECO:0000313" key="2">
    <source>
        <dbReference type="Proteomes" id="UP000517252"/>
    </source>
</evidence>
<proteinExistence type="predicted"/>
<reference evidence="1 2" key="1">
    <citation type="submission" date="2020-07" db="EMBL/GenBank/DDBJ databases">
        <title>Trichoderma asperellum IC-1 whole genome shotgun sequence.</title>
        <authorList>
            <person name="Kanamasa S."/>
            <person name="Takahashi H."/>
        </authorList>
    </citation>
    <scope>NUCLEOTIDE SEQUENCE [LARGE SCALE GENOMIC DNA]</scope>
    <source>
        <strain evidence="1 2">IC-1</strain>
    </source>
</reference>
<sequence>MAKVICEGRERGGDCDRCTNSHNNAPKPFVCVPASFIELIQQGSTMLLALHTVNSSSSDGFRQAISLPSNIDVRQLLRSITALQQSYGVVRAYEGHNVLFELDLQACWTFINANYSPTSHPFRQFIDGLKTQRQGSWKSCFRNGTDPLANLCKTLFTWDDAAPYVTYAMVYKIDPEVEDRLNPNNEQHEKFIIVAAQLYRIIGRQLELQFYDYLKKALGSPSICREVVLEVGHAIISLRRRLASWTRHWNKTQRWDNASCALMPEIESYTERDIVNDYSFWDGSIVAERVRNLCLILYVYFCYMRRRLPAEEQKGLHIMKMWDPDNQRMVEEYLPQYESKTGFEDWLEFNSDQPILEFGRKI</sequence>
<dbReference type="EMBL" id="BLZH01000013">
    <property type="protein sequence ID" value="GFP59550.1"/>
    <property type="molecule type" value="Genomic_DNA"/>
</dbReference>
<accession>A0A6V8R4S2</accession>
<dbReference type="OrthoDB" id="5425448at2759"/>
<name>A0A6V8R4S2_TRIAP</name>
<comment type="caution">
    <text evidence="1">The sequence shown here is derived from an EMBL/GenBank/DDBJ whole genome shotgun (WGS) entry which is preliminary data.</text>
</comment>
<organism evidence="1 2">
    <name type="scientific">Trichoderma asperellum</name>
    <name type="common">Filamentous fungus</name>
    <dbReference type="NCBI Taxonomy" id="101201"/>
    <lineage>
        <taxon>Eukaryota</taxon>
        <taxon>Fungi</taxon>
        <taxon>Dikarya</taxon>
        <taxon>Ascomycota</taxon>
        <taxon>Pezizomycotina</taxon>
        <taxon>Sordariomycetes</taxon>
        <taxon>Hypocreomycetidae</taxon>
        <taxon>Hypocreales</taxon>
        <taxon>Hypocreaceae</taxon>
        <taxon>Trichoderma</taxon>
    </lineage>
</organism>
<dbReference type="Proteomes" id="UP000517252">
    <property type="component" value="Unassembled WGS sequence"/>
</dbReference>
<protein>
    <submittedName>
        <fullName evidence="1">Uncharacterized protein</fullName>
    </submittedName>
</protein>
<dbReference type="AlphaFoldDB" id="A0A6V8R4S2"/>
<evidence type="ECO:0000313" key="1">
    <source>
        <dbReference type="EMBL" id="GFP59550.1"/>
    </source>
</evidence>
<gene>
    <name evidence="1" type="ORF">TASIC1_0013024600</name>
</gene>